<feature type="compositionally biased region" description="Low complexity" evidence="2">
    <location>
        <begin position="394"/>
        <end position="411"/>
    </location>
</feature>
<feature type="compositionally biased region" description="Polar residues" evidence="2">
    <location>
        <begin position="75"/>
        <end position="86"/>
    </location>
</feature>
<feature type="compositionally biased region" description="Polar residues" evidence="2">
    <location>
        <begin position="1"/>
        <end position="23"/>
    </location>
</feature>
<organism evidence="3 4">
    <name type="scientific">Colletotrichum trifolii</name>
    <dbReference type="NCBI Taxonomy" id="5466"/>
    <lineage>
        <taxon>Eukaryota</taxon>
        <taxon>Fungi</taxon>
        <taxon>Dikarya</taxon>
        <taxon>Ascomycota</taxon>
        <taxon>Pezizomycotina</taxon>
        <taxon>Sordariomycetes</taxon>
        <taxon>Hypocreomycetidae</taxon>
        <taxon>Glomerellales</taxon>
        <taxon>Glomerellaceae</taxon>
        <taxon>Colletotrichum</taxon>
        <taxon>Colletotrichum orbiculare species complex</taxon>
    </lineage>
</organism>
<keyword evidence="4" id="KW-1185">Reference proteome</keyword>
<feature type="region of interest" description="Disordered" evidence="2">
    <location>
        <begin position="70"/>
        <end position="194"/>
    </location>
</feature>
<feature type="compositionally biased region" description="Basic residues" evidence="2">
    <location>
        <begin position="137"/>
        <end position="147"/>
    </location>
</feature>
<evidence type="ECO:0000313" key="4">
    <source>
        <dbReference type="Proteomes" id="UP000295703"/>
    </source>
</evidence>
<dbReference type="AlphaFoldDB" id="A0A4V3HXE2"/>
<dbReference type="EMBL" id="RYZW01000006">
    <property type="protein sequence ID" value="TDZ73347.1"/>
    <property type="molecule type" value="Genomic_DNA"/>
</dbReference>
<feature type="region of interest" description="Disordered" evidence="2">
    <location>
        <begin position="1"/>
        <end position="54"/>
    </location>
</feature>
<feature type="compositionally biased region" description="Low complexity" evidence="2">
    <location>
        <begin position="104"/>
        <end position="123"/>
    </location>
</feature>
<evidence type="ECO:0000256" key="1">
    <source>
        <dbReference type="SAM" id="Coils"/>
    </source>
</evidence>
<sequence length="635" mass="65862">MSSSQSSTPYTIPYTGTSGQHTAQGIVPASHQPAMANPAAAPQMGPQSPYQQPTAALTVASAGNIAAQGLDTPATFGSQNGPSDNIPSRFASAGAAASGGGIVSGQPSASQSHGSSSEAGPSQTASVSGDHTGGRALSKRARRRARNRNQGSNSGDQAESASLPESASQTQSEAASQTQALNNSQQGQAEQPARRVRFQLPQSQLAQGLRQNLATSNLLERSARSSRMFGTRTRSPIQGPVDPSSGSLDELRRRVERAREVLARLSEINCLVNAPSAASAPSDRVQDSQVTYSRINDHIHSLEAKMARLTQTANELRGIRGQHDFIMGYVVRLNNCLRNIDPAICDKLPEDVASILEDIQDQWITEEYTRAFAGDESDSELSEQTAGRTTPGHSSQGSGQSTPASSAASTAAPGQGYLPIIQLPDPTLSVNTWSAQALASAPQGNSVRSYPHGSGLTHSAQSYYGPHAPQAMIPQVVAAPLHSNPSARNTGVIHHAGLGNTSSAWPMLYARPSFSGMNLSAPSVPSHPTVGHGIYPQGSLNNNSAYAVAPFVTQPEMHINNRLAHAHAARYGTGMGVTGDMGIYSAYGPVGSNRPRVPPGMGSTANASFLTAGHGVVSGYAGGTYGPGGDDGTGI</sequence>
<evidence type="ECO:0000313" key="3">
    <source>
        <dbReference type="EMBL" id="TDZ73347.1"/>
    </source>
</evidence>
<feature type="coiled-coil region" evidence="1">
    <location>
        <begin position="292"/>
        <end position="319"/>
    </location>
</feature>
<feature type="compositionally biased region" description="Low complexity" evidence="2">
    <location>
        <begin position="165"/>
        <end position="180"/>
    </location>
</feature>
<feature type="region of interest" description="Disordered" evidence="2">
    <location>
        <begin position="372"/>
        <end position="411"/>
    </location>
</feature>
<name>A0A4V3HXE2_COLTR</name>
<keyword evidence="1" id="KW-0175">Coiled coil</keyword>
<dbReference type="STRING" id="5466.A0A4V3HXE2"/>
<reference evidence="3 4" key="1">
    <citation type="submission" date="2018-12" db="EMBL/GenBank/DDBJ databases">
        <title>Genome sequence and assembly of Colletotrichum trifolii.</title>
        <authorList>
            <person name="Gan P."/>
            <person name="Shirasu K."/>
        </authorList>
    </citation>
    <scope>NUCLEOTIDE SEQUENCE [LARGE SCALE GENOMIC DNA]</scope>
    <source>
        <strain evidence="3 4">543-2</strain>
    </source>
</reference>
<proteinExistence type="predicted"/>
<feature type="compositionally biased region" description="Polar residues" evidence="2">
    <location>
        <begin position="382"/>
        <end position="393"/>
    </location>
</feature>
<gene>
    <name evidence="3" type="ORF">CTRI78_v001182</name>
</gene>
<protein>
    <submittedName>
        <fullName evidence="3">Uncharacterized protein</fullName>
    </submittedName>
</protein>
<dbReference type="Proteomes" id="UP000295703">
    <property type="component" value="Unassembled WGS sequence"/>
</dbReference>
<feature type="compositionally biased region" description="Low complexity" evidence="2">
    <location>
        <begin position="32"/>
        <end position="47"/>
    </location>
</feature>
<evidence type="ECO:0000256" key="2">
    <source>
        <dbReference type="SAM" id="MobiDB-lite"/>
    </source>
</evidence>
<comment type="caution">
    <text evidence="3">The sequence shown here is derived from an EMBL/GenBank/DDBJ whole genome shotgun (WGS) entry which is preliminary data.</text>
</comment>
<feature type="region of interest" description="Disordered" evidence="2">
    <location>
        <begin position="216"/>
        <end position="250"/>
    </location>
</feature>
<accession>A0A4V3HXE2</accession>